<organism evidence="1 2">
    <name type="scientific">Sphaerobolus stellatus (strain SS14)</name>
    <dbReference type="NCBI Taxonomy" id="990650"/>
    <lineage>
        <taxon>Eukaryota</taxon>
        <taxon>Fungi</taxon>
        <taxon>Dikarya</taxon>
        <taxon>Basidiomycota</taxon>
        <taxon>Agaricomycotina</taxon>
        <taxon>Agaricomycetes</taxon>
        <taxon>Phallomycetidae</taxon>
        <taxon>Geastrales</taxon>
        <taxon>Sphaerobolaceae</taxon>
        <taxon>Sphaerobolus</taxon>
    </lineage>
</organism>
<dbReference type="AlphaFoldDB" id="A0A0C9VHF6"/>
<evidence type="ECO:0000313" key="2">
    <source>
        <dbReference type="Proteomes" id="UP000054279"/>
    </source>
</evidence>
<dbReference type="HOGENOM" id="CLU_013901_2_0_1"/>
<dbReference type="Proteomes" id="UP000054279">
    <property type="component" value="Unassembled WGS sequence"/>
</dbReference>
<evidence type="ECO:0008006" key="3">
    <source>
        <dbReference type="Google" id="ProtNLM"/>
    </source>
</evidence>
<dbReference type="OrthoDB" id="2976553at2759"/>
<name>A0A0C9VHF6_SPHS4</name>
<keyword evidence="2" id="KW-1185">Reference proteome</keyword>
<reference evidence="1 2" key="1">
    <citation type="submission" date="2014-06" db="EMBL/GenBank/DDBJ databases">
        <title>Evolutionary Origins and Diversification of the Mycorrhizal Mutualists.</title>
        <authorList>
            <consortium name="DOE Joint Genome Institute"/>
            <consortium name="Mycorrhizal Genomics Consortium"/>
            <person name="Kohler A."/>
            <person name="Kuo A."/>
            <person name="Nagy L.G."/>
            <person name="Floudas D."/>
            <person name="Copeland A."/>
            <person name="Barry K.W."/>
            <person name="Cichocki N."/>
            <person name="Veneault-Fourrey C."/>
            <person name="LaButti K."/>
            <person name="Lindquist E.A."/>
            <person name="Lipzen A."/>
            <person name="Lundell T."/>
            <person name="Morin E."/>
            <person name="Murat C."/>
            <person name="Riley R."/>
            <person name="Ohm R."/>
            <person name="Sun H."/>
            <person name="Tunlid A."/>
            <person name="Henrissat B."/>
            <person name="Grigoriev I.V."/>
            <person name="Hibbett D.S."/>
            <person name="Martin F."/>
        </authorList>
    </citation>
    <scope>NUCLEOTIDE SEQUENCE [LARGE SCALE GENOMIC DNA]</scope>
    <source>
        <strain evidence="1 2">SS14</strain>
    </source>
</reference>
<gene>
    <name evidence="1" type="ORF">M422DRAFT_780639</name>
</gene>
<protein>
    <recommendedName>
        <fullName evidence="3">Ndc10 domain-containing protein</fullName>
    </recommendedName>
</protein>
<accession>A0A0C9VHF6</accession>
<evidence type="ECO:0000313" key="1">
    <source>
        <dbReference type="EMBL" id="KIJ40842.1"/>
    </source>
</evidence>
<sequence>MATKKAHPTPKGRKIKSSLQVATLHGASNLLKSSVTQYGKSVVTTQKYAQCIVQGQKWLKELLKSEESLEHPPGCPDFTVEKEWTNEELAGAFGKIPTCASAYILSLLIACKCFGDNCGKSTAQANLRYKDLELGLQTADDHKLPYFMVSLEDRKNWKYHTSQEDILHDHQYEIHDQPELPGINMYFHFLRWLAFLQQYIYCRGLQSDDYIFPAIGANGIAQPGSPISHDTIQKWLDEFGGAQHRFMEAPIGKCWSLSIIRWWGGWAQGEHRDTLLWYLVDEINHFEEGHRDALRPCLPETKRSFLGEHEHFQVPNKLEIQQIFHTEVASATQTIFQNYEKLFSTLLQTVAPLTVSPNSADATSVTGARYGEYRNLRHATVIHGPVASLQISGFSQPKNSEVSVRDLTLPNIDKKVPMSQRWQQVIKDWYNSDPSWNHHIPLKDWKQAWITELRGTLAQKYYDRKLIVQQYECCNSDDAEFLRKWPMTVEGPTALLNAINKKRRVTGDYKYRSSKKGKQETRSKE</sequence>
<dbReference type="EMBL" id="KN837141">
    <property type="protein sequence ID" value="KIJ40842.1"/>
    <property type="molecule type" value="Genomic_DNA"/>
</dbReference>
<proteinExistence type="predicted"/>